<dbReference type="InterPro" id="IPR045051">
    <property type="entry name" value="SBT"/>
</dbReference>
<name>A0A2H5PXF0_CITUN</name>
<dbReference type="AlphaFoldDB" id="A0A2H5PXF0"/>
<evidence type="ECO:0000313" key="7">
    <source>
        <dbReference type="Proteomes" id="UP000236630"/>
    </source>
</evidence>
<accession>A0A2H5PXF0</accession>
<protein>
    <recommendedName>
        <fullName evidence="8">Subtilisin-like protease fibronectin type-III domain-containing protein</fullName>
    </recommendedName>
</protein>
<keyword evidence="2" id="KW-0732">Signal</keyword>
<proteinExistence type="inferred from homology"/>
<dbReference type="GO" id="GO:0004252">
    <property type="term" value="F:serine-type endopeptidase activity"/>
    <property type="evidence" value="ECO:0007669"/>
    <property type="project" value="InterPro"/>
</dbReference>
<reference evidence="6 7" key="1">
    <citation type="journal article" date="2017" name="Front. Genet.">
        <title>Draft sequencing of the heterozygous diploid genome of Satsuma (Citrus unshiu Marc.) using a hybrid assembly approach.</title>
        <authorList>
            <person name="Shimizu T."/>
            <person name="Tanizawa Y."/>
            <person name="Mochizuki T."/>
            <person name="Nagasaki H."/>
            <person name="Yoshioka T."/>
            <person name="Toyoda A."/>
            <person name="Fujiyama A."/>
            <person name="Kaminuma E."/>
            <person name="Nakamura Y."/>
        </authorList>
    </citation>
    <scope>NUCLEOTIDE SEQUENCE [LARGE SCALE GENOMIC DNA]</scope>
    <source>
        <strain evidence="7">cv. Miyagawa wase</strain>
    </source>
</reference>
<dbReference type="InterPro" id="IPR000209">
    <property type="entry name" value="Peptidase_S8/S53_dom"/>
</dbReference>
<dbReference type="EMBL" id="BDQV01000151">
    <property type="protein sequence ID" value="GAY57033.1"/>
    <property type="molecule type" value="Genomic_DNA"/>
</dbReference>
<dbReference type="Gene3D" id="3.40.50.200">
    <property type="entry name" value="Peptidase S8/S53 domain"/>
    <property type="match status" value="1"/>
</dbReference>
<gene>
    <name evidence="6" type="ORF">CUMW_176300</name>
</gene>
<keyword evidence="7" id="KW-1185">Reference proteome</keyword>
<dbReference type="PANTHER" id="PTHR10795">
    <property type="entry name" value="PROPROTEIN CONVERTASE SUBTILISIN/KEXIN"/>
    <property type="match status" value="1"/>
</dbReference>
<comment type="similarity">
    <text evidence="1">Belongs to the peptidase S8 family.</text>
</comment>
<dbReference type="STRING" id="55188.A0A2H5PXF0"/>
<dbReference type="InterPro" id="IPR041469">
    <property type="entry name" value="Subtilisin-like_FN3"/>
</dbReference>
<evidence type="ECO:0008006" key="8">
    <source>
        <dbReference type="Google" id="ProtNLM"/>
    </source>
</evidence>
<dbReference type="InterPro" id="IPR036852">
    <property type="entry name" value="Peptidase_S8/S53_dom_sf"/>
</dbReference>
<dbReference type="Pfam" id="PF17766">
    <property type="entry name" value="fn3_6"/>
    <property type="match status" value="1"/>
</dbReference>
<feature type="domain" description="Peptidase S8/S53" evidence="4">
    <location>
        <begin position="122"/>
        <end position="158"/>
    </location>
</feature>
<evidence type="ECO:0000256" key="2">
    <source>
        <dbReference type="ARBA" id="ARBA00022729"/>
    </source>
</evidence>
<dbReference type="GO" id="GO:0006508">
    <property type="term" value="P:proteolysis"/>
    <property type="evidence" value="ECO:0007669"/>
    <property type="project" value="InterPro"/>
</dbReference>
<evidence type="ECO:0000313" key="6">
    <source>
        <dbReference type="EMBL" id="GAY57033.1"/>
    </source>
</evidence>
<feature type="region of interest" description="Disordered" evidence="3">
    <location>
        <begin position="39"/>
        <end position="62"/>
    </location>
</feature>
<comment type="caution">
    <text evidence="6">The sequence shown here is derived from an EMBL/GenBank/DDBJ whole genome shotgun (WGS) entry which is preliminary data.</text>
</comment>
<evidence type="ECO:0000256" key="1">
    <source>
        <dbReference type="ARBA" id="ARBA00011073"/>
    </source>
</evidence>
<evidence type="ECO:0000256" key="3">
    <source>
        <dbReference type="SAM" id="MobiDB-lite"/>
    </source>
</evidence>
<sequence length="289" mass="31387">MLALGLEPPEVVTSLRRSSQTIKDKRLFKVARDLKALNNGGQVQRKKKKMSKNSQDSDTPKLGKKIIQHLQLDYRKREAEILTTEAIKDSHVPVVPGFSSRGPNEIAPDILKRLGNFTILSGIFVSCPHAAGVAAYVKSFHPDWSPSAIQSAIMTTAVNPGLVYETFEQDYIIMLCNIGYDEGNIGKISGKISTCLKGSDKATPKDLNYSSMAAQVSLGKSFAINFPRTVTNVGLANSIYKAKILQNSKIFSIKVVPEALSFRSLNEKKSFSVTVTGKGLPNGAIVSAS</sequence>
<dbReference type="Pfam" id="PF00082">
    <property type="entry name" value="Peptidase_S8"/>
    <property type="match status" value="1"/>
</dbReference>
<feature type="domain" description="Subtilisin-like protease fibronectin type-III" evidence="5">
    <location>
        <begin position="206"/>
        <end position="286"/>
    </location>
</feature>
<dbReference type="SUPFAM" id="SSF52743">
    <property type="entry name" value="Subtilisin-like"/>
    <property type="match status" value="1"/>
</dbReference>
<evidence type="ECO:0000259" key="5">
    <source>
        <dbReference type="Pfam" id="PF17766"/>
    </source>
</evidence>
<evidence type="ECO:0000259" key="4">
    <source>
        <dbReference type="Pfam" id="PF00082"/>
    </source>
</evidence>
<dbReference type="Gene3D" id="2.60.40.2310">
    <property type="match status" value="1"/>
</dbReference>
<organism evidence="6 7">
    <name type="scientific">Citrus unshiu</name>
    <name type="common">Satsuma mandarin</name>
    <name type="synonym">Citrus nobilis var. unshiu</name>
    <dbReference type="NCBI Taxonomy" id="55188"/>
    <lineage>
        <taxon>Eukaryota</taxon>
        <taxon>Viridiplantae</taxon>
        <taxon>Streptophyta</taxon>
        <taxon>Embryophyta</taxon>
        <taxon>Tracheophyta</taxon>
        <taxon>Spermatophyta</taxon>
        <taxon>Magnoliopsida</taxon>
        <taxon>eudicotyledons</taxon>
        <taxon>Gunneridae</taxon>
        <taxon>Pentapetalae</taxon>
        <taxon>rosids</taxon>
        <taxon>malvids</taxon>
        <taxon>Sapindales</taxon>
        <taxon>Rutaceae</taxon>
        <taxon>Aurantioideae</taxon>
        <taxon>Citrus</taxon>
    </lineage>
</organism>
<dbReference type="Proteomes" id="UP000236630">
    <property type="component" value="Unassembled WGS sequence"/>
</dbReference>